<dbReference type="InterPro" id="IPR050659">
    <property type="entry name" value="Peptidase_M24B"/>
</dbReference>
<evidence type="ECO:0008006" key="2">
    <source>
        <dbReference type="Google" id="ProtNLM"/>
    </source>
</evidence>
<protein>
    <recommendedName>
        <fullName evidence="2">Creatinase N-terminal domain-containing protein</fullName>
    </recommendedName>
</protein>
<dbReference type="InterPro" id="IPR029149">
    <property type="entry name" value="Creatin/AminoP/Spt16_N"/>
</dbReference>
<sequence length="226" mass="25596">MVLALENLEPVSRGPLPSKLCNIERLRHAMSARNLDGIVATTDLNVFYLSSFSSIAHKSDEPRPYAVILSREALEHPIAVIADYYLSSFVAQPSWIQDIRPFRAVMMGLDSEPQVDDIERFIPESGQNLSWIDKARRNYVFNMDSAMTEALKELGLDKGRIAFDDMAFGYRLGLDDIEVVDGYDPLMFARAVKSSDELVLIERAQSLNQAAIEHITSNWQVGMRWR</sequence>
<feature type="non-terminal residue" evidence="1">
    <location>
        <position position="226"/>
    </location>
</feature>
<gene>
    <name evidence="1" type="ORF">METZ01_LOCUS351192</name>
</gene>
<accession>A0A382RMY9</accession>
<dbReference type="SUPFAM" id="SSF53092">
    <property type="entry name" value="Creatinase/prolidase N-terminal domain"/>
    <property type="match status" value="1"/>
</dbReference>
<organism evidence="1">
    <name type="scientific">marine metagenome</name>
    <dbReference type="NCBI Taxonomy" id="408172"/>
    <lineage>
        <taxon>unclassified sequences</taxon>
        <taxon>metagenomes</taxon>
        <taxon>ecological metagenomes</taxon>
    </lineage>
</organism>
<name>A0A382RMY9_9ZZZZ</name>
<evidence type="ECO:0000313" key="1">
    <source>
        <dbReference type="EMBL" id="SVC98338.1"/>
    </source>
</evidence>
<reference evidence="1" key="1">
    <citation type="submission" date="2018-05" db="EMBL/GenBank/DDBJ databases">
        <authorList>
            <person name="Lanie J.A."/>
            <person name="Ng W.-L."/>
            <person name="Kazmierczak K.M."/>
            <person name="Andrzejewski T.M."/>
            <person name="Davidsen T.M."/>
            <person name="Wayne K.J."/>
            <person name="Tettelin H."/>
            <person name="Glass J.I."/>
            <person name="Rusch D."/>
            <person name="Podicherti R."/>
            <person name="Tsui H.-C.T."/>
            <person name="Winkler M.E."/>
        </authorList>
    </citation>
    <scope>NUCLEOTIDE SEQUENCE</scope>
</reference>
<proteinExistence type="predicted"/>
<dbReference type="PANTHER" id="PTHR46112:SF2">
    <property type="entry name" value="XAA-PRO AMINOPEPTIDASE P-RELATED"/>
    <property type="match status" value="1"/>
</dbReference>
<dbReference type="EMBL" id="UINC01122497">
    <property type="protein sequence ID" value="SVC98338.1"/>
    <property type="molecule type" value="Genomic_DNA"/>
</dbReference>
<dbReference type="Gene3D" id="3.40.350.10">
    <property type="entry name" value="Creatinase/prolidase N-terminal domain"/>
    <property type="match status" value="1"/>
</dbReference>
<dbReference type="PANTHER" id="PTHR46112">
    <property type="entry name" value="AMINOPEPTIDASE"/>
    <property type="match status" value="1"/>
</dbReference>
<dbReference type="AlphaFoldDB" id="A0A382RMY9"/>